<dbReference type="SUPFAM" id="SSF49464">
    <property type="entry name" value="Carboxypeptidase regulatory domain-like"/>
    <property type="match status" value="1"/>
</dbReference>
<feature type="chain" id="PRO_5011739796" description="CarboxypepD_reg-like domain-containing protein" evidence="1">
    <location>
        <begin position="21"/>
        <end position="164"/>
    </location>
</feature>
<dbReference type="RefSeq" id="WP_090661202.1">
    <property type="nucleotide sequence ID" value="NZ_FOXQ01000012.1"/>
</dbReference>
<keyword evidence="1" id="KW-0732">Signal</keyword>
<evidence type="ECO:0008006" key="4">
    <source>
        <dbReference type="Google" id="ProtNLM"/>
    </source>
</evidence>
<dbReference type="OrthoDB" id="668629at2"/>
<evidence type="ECO:0000256" key="1">
    <source>
        <dbReference type="SAM" id="SignalP"/>
    </source>
</evidence>
<reference evidence="2 3" key="1">
    <citation type="submission" date="2016-10" db="EMBL/GenBank/DDBJ databases">
        <authorList>
            <person name="de Groot N.N."/>
        </authorList>
    </citation>
    <scope>NUCLEOTIDE SEQUENCE [LARGE SCALE GENOMIC DNA]</scope>
    <source>
        <strain evidence="2 3">DSM 28286</strain>
    </source>
</reference>
<evidence type="ECO:0000313" key="2">
    <source>
        <dbReference type="EMBL" id="SFQ43025.1"/>
    </source>
</evidence>
<proteinExistence type="predicted"/>
<dbReference type="InterPro" id="IPR008969">
    <property type="entry name" value="CarboxyPept-like_regulatory"/>
</dbReference>
<keyword evidence="3" id="KW-1185">Reference proteome</keyword>
<dbReference type="Proteomes" id="UP000199031">
    <property type="component" value="Unassembled WGS sequence"/>
</dbReference>
<protein>
    <recommendedName>
        <fullName evidence="4">CarboxypepD_reg-like domain-containing protein</fullName>
    </recommendedName>
</protein>
<sequence>MTSKAIITFIALLLVTQVSGQTRTLTGKIIDNEFNPLAQVSIFRADTVLLAKSDSNGNFNITVPLDTKELIVAGVGMEWKSLDLLSDCNNLEIILQLAATYDFMSPAKVDRLRKKEFDKLPGLHQSAFAKGIFKTDKPCYIEKFISHKKEMIERHKARTRMPST</sequence>
<accession>A0A1I5YFK8</accession>
<dbReference type="AlphaFoldDB" id="A0A1I5YFK8"/>
<dbReference type="EMBL" id="FOXQ01000012">
    <property type="protein sequence ID" value="SFQ43025.1"/>
    <property type="molecule type" value="Genomic_DNA"/>
</dbReference>
<evidence type="ECO:0000313" key="3">
    <source>
        <dbReference type="Proteomes" id="UP000199031"/>
    </source>
</evidence>
<name>A0A1I5YFK8_9BACT</name>
<feature type="signal peptide" evidence="1">
    <location>
        <begin position="1"/>
        <end position="20"/>
    </location>
</feature>
<dbReference type="Pfam" id="PF13715">
    <property type="entry name" value="CarbopepD_reg_2"/>
    <property type="match status" value="1"/>
</dbReference>
<gene>
    <name evidence="2" type="ORF">SAMN05444277_1121</name>
</gene>
<organism evidence="2 3">
    <name type="scientific">Parafilimonas terrae</name>
    <dbReference type="NCBI Taxonomy" id="1465490"/>
    <lineage>
        <taxon>Bacteria</taxon>
        <taxon>Pseudomonadati</taxon>
        <taxon>Bacteroidota</taxon>
        <taxon>Chitinophagia</taxon>
        <taxon>Chitinophagales</taxon>
        <taxon>Chitinophagaceae</taxon>
        <taxon>Parafilimonas</taxon>
    </lineage>
</organism>